<dbReference type="GO" id="GO:0008408">
    <property type="term" value="F:3'-5' exonuclease activity"/>
    <property type="evidence" value="ECO:0007669"/>
    <property type="project" value="InterPro"/>
</dbReference>
<protein>
    <recommendedName>
        <fullName evidence="3">RNA exonuclease 4</fullName>
    </recommendedName>
</protein>
<dbReference type="GO" id="GO:0005634">
    <property type="term" value="C:nucleus"/>
    <property type="evidence" value="ECO:0007669"/>
    <property type="project" value="UniProtKB-SubCell"/>
</dbReference>
<evidence type="ECO:0000256" key="2">
    <source>
        <dbReference type="ARBA" id="ARBA00010489"/>
    </source>
</evidence>
<dbReference type="PANTHER" id="PTHR12801:SF45">
    <property type="entry name" value="RNA EXONUCLEASE 4"/>
    <property type="match status" value="1"/>
</dbReference>
<dbReference type="SUPFAM" id="SSF53098">
    <property type="entry name" value="Ribonuclease H-like"/>
    <property type="match status" value="1"/>
</dbReference>
<feature type="region of interest" description="Disordered" evidence="10">
    <location>
        <begin position="1"/>
        <end position="34"/>
    </location>
</feature>
<dbReference type="FunFam" id="3.30.420.10:FF:000007">
    <property type="entry name" value="Interferon-stimulated exonuclease gene 20"/>
    <property type="match status" value="1"/>
</dbReference>
<organism evidence="12 13">
    <name type="scientific">Pichia kudriavzevii</name>
    <name type="common">Yeast</name>
    <name type="synonym">Issatchenkia orientalis</name>
    <dbReference type="NCBI Taxonomy" id="4909"/>
    <lineage>
        <taxon>Eukaryota</taxon>
        <taxon>Fungi</taxon>
        <taxon>Dikarya</taxon>
        <taxon>Ascomycota</taxon>
        <taxon>Saccharomycotina</taxon>
        <taxon>Pichiomycetes</taxon>
        <taxon>Pichiales</taxon>
        <taxon>Pichiaceae</taxon>
        <taxon>Pichia</taxon>
    </lineage>
</organism>
<comment type="similarity">
    <text evidence="2">Belongs to the REXO4 family.</text>
</comment>
<keyword evidence="5" id="KW-0540">Nuclease</keyword>
<dbReference type="Pfam" id="PF00929">
    <property type="entry name" value="RNase_T"/>
    <property type="match status" value="1"/>
</dbReference>
<comment type="function">
    <text evidence="9">Exoribonuclease involved in ribosome biosynthesis. Involved in the processing of ITS1, the internal transcribed spacer localized between the 18S and 5.8S rRNAs.</text>
</comment>
<dbReference type="EMBL" id="NHMM01000002">
    <property type="protein sequence ID" value="OUT23639.1"/>
    <property type="molecule type" value="Genomic_DNA"/>
</dbReference>
<dbReference type="GO" id="GO:0003676">
    <property type="term" value="F:nucleic acid binding"/>
    <property type="evidence" value="ECO:0007669"/>
    <property type="project" value="InterPro"/>
</dbReference>
<evidence type="ECO:0000256" key="8">
    <source>
        <dbReference type="ARBA" id="ARBA00023242"/>
    </source>
</evidence>
<dbReference type="InterPro" id="IPR047021">
    <property type="entry name" value="REXO1/3/4-like"/>
</dbReference>
<name>A0A1Z8JST3_PICKU</name>
<dbReference type="SMART" id="SM00479">
    <property type="entry name" value="EXOIII"/>
    <property type="match status" value="1"/>
</dbReference>
<feature type="compositionally biased region" description="Low complexity" evidence="10">
    <location>
        <begin position="17"/>
        <end position="34"/>
    </location>
</feature>
<dbReference type="Gene3D" id="3.30.420.10">
    <property type="entry name" value="Ribonuclease H-like superfamily/Ribonuclease H"/>
    <property type="match status" value="1"/>
</dbReference>
<gene>
    <name evidence="12" type="ORF">CAS74_001965</name>
</gene>
<evidence type="ECO:0000256" key="5">
    <source>
        <dbReference type="ARBA" id="ARBA00022722"/>
    </source>
</evidence>
<evidence type="ECO:0000256" key="10">
    <source>
        <dbReference type="SAM" id="MobiDB-lite"/>
    </source>
</evidence>
<evidence type="ECO:0000259" key="11">
    <source>
        <dbReference type="SMART" id="SM00479"/>
    </source>
</evidence>
<evidence type="ECO:0000313" key="12">
    <source>
        <dbReference type="EMBL" id="OUT23639.1"/>
    </source>
</evidence>
<evidence type="ECO:0000256" key="3">
    <source>
        <dbReference type="ARBA" id="ARBA00016937"/>
    </source>
</evidence>
<dbReference type="GO" id="GO:0006364">
    <property type="term" value="P:rRNA processing"/>
    <property type="evidence" value="ECO:0007669"/>
    <property type="project" value="UniProtKB-KW"/>
</dbReference>
<dbReference type="InterPro" id="IPR012337">
    <property type="entry name" value="RNaseH-like_sf"/>
</dbReference>
<evidence type="ECO:0000313" key="13">
    <source>
        <dbReference type="Proteomes" id="UP000195871"/>
    </source>
</evidence>
<comment type="caution">
    <text evidence="12">The sequence shown here is derived from an EMBL/GenBank/DDBJ whole genome shotgun (WGS) entry which is preliminary data.</text>
</comment>
<evidence type="ECO:0000256" key="9">
    <source>
        <dbReference type="ARBA" id="ARBA00025599"/>
    </source>
</evidence>
<proteinExistence type="inferred from homology"/>
<dbReference type="CDD" id="cd06144">
    <property type="entry name" value="REX4_like"/>
    <property type="match status" value="1"/>
</dbReference>
<dbReference type="InterPro" id="IPR013520">
    <property type="entry name" value="Ribonucl_H"/>
</dbReference>
<dbReference type="InterPro" id="IPR037431">
    <property type="entry name" value="REX4_DEDDh_dom"/>
</dbReference>
<dbReference type="VEuPathDB" id="FungiDB:C5L36_0A07640"/>
<dbReference type="GO" id="GO:0000027">
    <property type="term" value="P:ribosomal large subunit assembly"/>
    <property type="evidence" value="ECO:0007669"/>
    <property type="project" value="TreeGrafter"/>
</dbReference>
<sequence>MSSNWQRLLQKQRKQQVKSSKTSKSVKSNKVSKSVRVPLSKIVELQKAENVKQANNSKPLQIKKSESDNISNREKEIGRFLAIDCEFVGVGPEGVQSELARVSIVNYHCHTVYDRYVKPREKVTDWRTHVSGIRPSDMHNAISFKQAQQETADLLKDRILIGHAVHHDLEALYLTHPKKMIRDTAGHTPFKQKYSKGKTPSLKKLAQEILGWNIQGGEHSSVEDAKATMLIYKSDKKNFEAKARSSKGKYEFAVIENSHIHVSRHINLGNNNIDNYYYNNSDKKTNDNDYDNDNNNSNNSGNGGFLMIMIRIITSIGPKLATQPR</sequence>
<keyword evidence="4" id="KW-0698">rRNA processing</keyword>
<evidence type="ECO:0000256" key="4">
    <source>
        <dbReference type="ARBA" id="ARBA00022552"/>
    </source>
</evidence>
<accession>A0A1Z8JST3</accession>
<keyword evidence="7" id="KW-0269">Exonuclease</keyword>
<evidence type="ECO:0000256" key="1">
    <source>
        <dbReference type="ARBA" id="ARBA00004123"/>
    </source>
</evidence>
<evidence type="ECO:0000256" key="7">
    <source>
        <dbReference type="ARBA" id="ARBA00022839"/>
    </source>
</evidence>
<dbReference type="AlphaFoldDB" id="A0A1Z8JST3"/>
<dbReference type="PANTHER" id="PTHR12801">
    <property type="entry name" value="RNA EXONUCLEASE REXO1 / RECO3 FAMILY MEMBER-RELATED"/>
    <property type="match status" value="1"/>
</dbReference>
<dbReference type="Proteomes" id="UP000195871">
    <property type="component" value="Unassembled WGS sequence"/>
</dbReference>
<keyword evidence="8" id="KW-0539">Nucleus</keyword>
<evidence type="ECO:0000256" key="6">
    <source>
        <dbReference type="ARBA" id="ARBA00022801"/>
    </source>
</evidence>
<comment type="subcellular location">
    <subcellularLocation>
        <location evidence="1">Nucleus</location>
    </subcellularLocation>
</comment>
<feature type="domain" description="Exonuclease" evidence="11">
    <location>
        <begin position="79"/>
        <end position="241"/>
    </location>
</feature>
<dbReference type="InterPro" id="IPR036397">
    <property type="entry name" value="RNaseH_sf"/>
</dbReference>
<keyword evidence="6" id="KW-0378">Hydrolase</keyword>
<reference evidence="12 13" key="1">
    <citation type="submission" date="2017-05" db="EMBL/GenBank/DDBJ databases">
        <title>The Genome Sequence of Candida krusei Ckrusei653.</title>
        <authorList>
            <person name="Cuomo C."/>
            <person name="Forche A."/>
            <person name="Young S."/>
            <person name="Abouelleil A."/>
            <person name="Cao P."/>
            <person name="Chapman S."/>
            <person name="Cusick C."/>
            <person name="Shea T."/>
            <person name="Nusbaum C."/>
            <person name="Birren B."/>
        </authorList>
    </citation>
    <scope>NUCLEOTIDE SEQUENCE [LARGE SCALE GENOMIC DNA]</scope>
    <source>
        <strain evidence="12 13">Ckrusei653</strain>
    </source>
</reference>